<protein>
    <recommendedName>
        <fullName evidence="3">cysteine desulfurase</fullName>
        <ecNumber evidence="3">2.8.1.7</ecNumber>
    </recommendedName>
</protein>
<keyword evidence="4" id="KW-0663">Pyridoxal phosphate</keyword>
<dbReference type="NCBIfam" id="TIGR01977">
    <property type="entry name" value="am_tr_V_EF2568"/>
    <property type="match status" value="1"/>
</dbReference>
<sequence>MIYLDNAATTLQKPPAVITAVTKALTQLGNAARGNHTGALTANRLLYDTRLLVAQLFHAPLPERVVFTANATEALNITLNGLFQSGDHIITTDYEHNAVLRPLYRLQSEQGIHVTHLPLSPDGPIDYDAFAHAVLPNTKAIVCTHASNVIGRRLDLYRIGAIAKRHGLLFIVDASQTAGSVPIDMVNLGIDVLCFTGHKGLMGPQGTGGLCFTEQVDIRPWCVGGSGTHSFSPTQPADYPTRLEAGTPNGHGLAGLNAALRTVLTIGPTKIGAHEEHLCRLFYEEAASLPHITLYGPDLRQHPHEAGSIVSLTIDGVDSGRVADVLARRYDIAVRPGIHCAPRMHQALGTQASGTVRFSIGYYTTEEDVRAAIAALRDIVD</sequence>
<dbReference type="InterPro" id="IPR010969">
    <property type="entry name" value="Cys_dSase-rel_unknwn_funct"/>
</dbReference>
<dbReference type="InterPro" id="IPR015421">
    <property type="entry name" value="PyrdxlP-dep_Trfase_major"/>
</dbReference>
<evidence type="ECO:0000313" key="9">
    <source>
        <dbReference type="Proteomes" id="UP000707138"/>
    </source>
</evidence>
<comment type="cofactor">
    <cofactor evidence="1 6">
        <name>pyridoxal 5'-phosphate</name>
        <dbReference type="ChEBI" id="CHEBI:597326"/>
    </cofactor>
</comment>
<dbReference type="PROSITE" id="PS00595">
    <property type="entry name" value="AA_TRANSFER_CLASS_5"/>
    <property type="match status" value="1"/>
</dbReference>
<dbReference type="RefSeq" id="WP_205087675.1">
    <property type="nucleotide sequence ID" value="NZ_JACJLA010000006.1"/>
</dbReference>
<accession>A0ABS2GFG5</accession>
<dbReference type="PIRSF" id="PIRSF005572">
    <property type="entry name" value="NifS"/>
    <property type="match status" value="1"/>
</dbReference>
<organism evidence="8 9">
    <name type="scientific">Veillonella magna</name>
    <dbReference type="NCBI Taxonomy" id="464322"/>
    <lineage>
        <taxon>Bacteria</taxon>
        <taxon>Bacillati</taxon>
        <taxon>Bacillota</taxon>
        <taxon>Negativicutes</taxon>
        <taxon>Veillonellales</taxon>
        <taxon>Veillonellaceae</taxon>
        <taxon>Veillonella</taxon>
    </lineage>
</organism>
<evidence type="ECO:0000256" key="5">
    <source>
        <dbReference type="ARBA" id="ARBA00050776"/>
    </source>
</evidence>
<evidence type="ECO:0000313" key="8">
    <source>
        <dbReference type="EMBL" id="MBM6912575.1"/>
    </source>
</evidence>
<name>A0ABS2GFG5_9FIRM</name>
<keyword evidence="9" id="KW-1185">Reference proteome</keyword>
<gene>
    <name evidence="8" type="ORF">H6A01_04460</name>
</gene>
<evidence type="ECO:0000259" key="7">
    <source>
        <dbReference type="Pfam" id="PF00266"/>
    </source>
</evidence>
<evidence type="ECO:0000256" key="3">
    <source>
        <dbReference type="ARBA" id="ARBA00012239"/>
    </source>
</evidence>
<keyword evidence="8" id="KW-0808">Transferase</keyword>
<evidence type="ECO:0000256" key="6">
    <source>
        <dbReference type="RuleBase" id="RU004504"/>
    </source>
</evidence>
<keyword evidence="8" id="KW-0032">Aminotransferase</keyword>
<dbReference type="GO" id="GO:0008483">
    <property type="term" value="F:transaminase activity"/>
    <property type="evidence" value="ECO:0007669"/>
    <property type="project" value="UniProtKB-KW"/>
</dbReference>
<dbReference type="EC" id="2.8.1.7" evidence="3"/>
<dbReference type="PANTHER" id="PTHR43586:SF4">
    <property type="entry name" value="ISOPENICILLIN N EPIMERASE"/>
    <property type="match status" value="1"/>
</dbReference>
<proteinExistence type="inferred from homology"/>
<dbReference type="InterPro" id="IPR000192">
    <property type="entry name" value="Aminotrans_V_dom"/>
</dbReference>
<dbReference type="Pfam" id="PF00266">
    <property type="entry name" value="Aminotran_5"/>
    <property type="match status" value="1"/>
</dbReference>
<dbReference type="Proteomes" id="UP000707138">
    <property type="component" value="Unassembled WGS sequence"/>
</dbReference>
<dbReference type="Gene3D" id="3.90.1150.10">
    <property type="entry name" value="Aspartate Aminotransferase, domain 1"/>
    <property type="match status" value="1"/>
</dbReference>
<comment type="similarity">
    <text evidence="2">Belongs to the class-V pyridoxal-phosphate-dependent aminotransferase family. Csd subfamily.</text>
</comment>
<dbReference type="SUPFAM" id="SSF53383">
    <property type="entry name" value="PLP-dependent transferases"/>
    <property type="match status" value="1"/>
</dbReference>
<feature type="domain" description="Aminotransferase class V" evidence="7">
    <location>
        <begin position="2"/>
        <end position="370"/>
    </location>
</feature>
<comment type="caution">
    <text evidence="8">The sequence shown here is derived from an EMBL/GenBank/DDBJ whole genome shotgun (WGS) entry which is preliminary data.</text>
</comment>
<dbReference type="InterPro" id="IPR015422">
    <property type="entry name" value="PyrdxlP-dep_Trfase_small"/>
</dbReference>
<comment type="catalytic activity">
    <reaction evidence="5">
        <text>(sulfur carrier)-H + L-cysteine = (sulfur carrier)-SH + L-alanine</text>
        <dbReference type="Rhea" id="RHEA:43892"/>
        <dbReference type="Rhea" id="RHEA-COMP:14737"/>
        <dbReference type="Rhea" id="RHEA-COMP:14739"/>
        <dbReference type="ChEBI" id="CHEBI:29917"/>
        <dbReference type="ChEBI" id="CHEBI:35235"/>
        <dbReference type="ChEBI" id="CHEBI:57972"/>
        <dbReference type="ChEBI" id="CHEBI:64428"/>
        <dbReference type="EC" id="2.8.1.7"/>
    </reaction>
</comment>
<dbReference type="InterPro" id="IPR015424">
    <property type="entry name" value="PyrdxlP-dep_Trfase"/>
</dbReference>
<dbReference type="Gene3D" id="3.40.640.10">
    <property type="entry name" value="Type I PLP-dependent aspartate aminotransferase-like (Major domain)"/>
    <property type="match status" value="1"/>
</dbReference>
<dbReference type="InterPro" id="IPR020578">
    <property type="entry name" value="Aminotrans_V_PyrdxlP_BS"/>
</dbReference>
<reference evidence="8 9" key="1">
    <citation type="journal article" date="2021" name="Sci. Rep.">
        <title>The distribution of antibiotic resistance genes in chicken gut microbiota commensals.</title>
        <authorList>
            <person name="Juricova H."/>
            <person name="Matiasovicova J."/>
            <person name="Kubasova T."/>
            <person name="Cejkova D."/>
            <person name="Rychlik I."/>
        </authorList>
    </citation>
    <scope>NUCLEOTIDE SEQUENCE [LARGE SCALE GENOMIC DNA]</scope>
    <source>
        <strain evidence="8 9">An537</strain>
    </source>
</reference>
<dbReference type="InterPro" id="IPR016454">
    <property type="entry name" value="Cysteine_dSase"/>
</dbReference>
<dbReference type="EMBL" id="JACJLA010000006">
    <property type="protein sequence ID" value="MBM6912575.1"/>
    <property type="molecule type" value="Genomic_DNA"/>
</dbReference>
<evidence type="ECO:0000256" key="1">
    <source>
        <dbReference type="ARBA" id="ARBA00001933"/>
    </source>
</evidence>
<evidence type="ECO:0000256" key="4">
    <source>
        <dbReference type="ARBA" id="ARBA00022898"/>
    </source>
</evidence>
<dbReference type="PANTHER" id="PTHR43586">
    <property type="entry name" value="CYSTEINE DESULFURASE"/>
    <property type="match status" value="1"/>
</dbReference>
<evidence type="ECO:0000256" key="2">
    <source>
        <dbReference type="ARBA" id="ARBA00010447"/>
    </source>
</evidence>